<evidence type="ECO:0000259" key="2">
    <source>
        <dbReference type="PROSITE" id="PS51186"/>
    </source>
</evidence>
<protein>
    <submittedName>
        <fullName evidence="3">GNAT family N-acetyltransferase</fullName>
    </submittedName>
</protein>
<dbReference type="PANTHER" id="PTHR13947:SF37">
    <property type="entry name" value="LD18367P"/>
    <property type="match status" value="1"/>
</dbReference>
<evidence type="ECO:0000313" key="4">
    <source>
        <dbReference type="Proteomes" id="UP001501074"/>
    </source>
</evidence>
<dbReference type="CDD" id="cd04301">
    <property type="entry name" value="NAT_SF"/>
    <property type="match status" value="1"/>
</dbReference>
<dbReference type="Proteomes" id="UP001501074">
    <property type="component" value="Unassembled WGS sequence"/>
</dbReference>
<accession>A0ABP7AJ23</accession>
<dbReference type="Gene3D" id="3.40.630.30">
    <property type="match status" value="1"/>
</dbReference>
<sequence>MHGVTTDETSRRRIVFRVLGVGWDDERARVLREAMSEEVGRLYADRGHEAGSRALSIQEDSVLYTGLAVTGDGQGIGHIALRRLRSDVEIKRMYVRPGYRGVGVAGALVDAVEQFARDHGERRIVLATGDRQPEAVGLYRKAGFTPIEIYPPYVHLGKHSKAFAKLLA</sequence>
<dbReference type="Pfam" id="PF00583">
    <property type="entry name" value="Acetyltransf_1"/>
    <property type="match status" value="1"/>
</dbReference>
<dbReference type="InterPro" id="IPR050769">
    <property type="entry name" value="NAT_camello-type"/>
</dbReference>
<dbReference type="InterPro" id="IPR016181">
    <property type="entry name" value="Acyl_CoA_acyltransferase"/>
</dbReference>
<dbReference type="PROSITE" id="PS51186">
    <property type="entry name" value="GNAT"/>
    <property type="match status" value="1"/>
</dbReference>
<dbReference type="PANTHER" id="PTHR13947">
    <property type="entry name" value="GNAT FAMILY N-ACETYLTRANSFERASE"/>
    <property type="match status" value="1"/>
</dbReference>
<name>A0ABP7AJ23_9ACTN</name>
<keyword evidence="1" id="KW-0808">Transferase</keyword>
<organism evidence="3 4">
    <name type="scientific">Kineosporia mesophila</name>
    <dbReference type="NCBI Taxonomy" id="566012"/>
    <lineage>
        <taxon>Bacteria</taxon>
        <taxon>Bacillati</taxon>
        <taxon>Actinomycetota</taxon>
        <taxon>Actinomycetes</taxon>
        <taxon>Kineosporiales</taxon>
        <taxon>Kineosporiaceae</taxon>
        <taxon>Kineosporia</taxon>
    </lineage>
</organism>
<feature type="domain" description="N-acetyltransferase" evidence="2">
    <location>
        <begin position="26"/>
        <end position="168"/>
    </location>
</feature>
<evidence type="ECO:0000313" key="3">
    <source>
        <dbReference type="EMBL" id="GAA3633608.1"/>
    </source>
</evidence>
<evidence type="ECO:0000256" key="1">
    <source>
        <dbReference type="ARBA" id="ARBA00022679"/>
    </source>
</evidence>
<dbReference type="SUPFAM" id="SSF55729">
    <property type="entry name" value="Acyl-CoA N-acyltransferases (Nat)"/>
    <property type="match status" value="1"/>
</dbReference>
<proteinExistence type="predicted"/>
<reference evidence="4" key="1">
    <citation type="journal article" date="2019" name="Int. J. Syst. Evol. Microbiol.">
        <title>The Global Catalogue of Microorganisms (GCM) 10K type strain sequencing project: providing services to taxonomists for standard genome sequencing and annotation.</title>
        <authorList>
            <consortium name="The Broad Institute Genomics Platform"/>
            <consortium name="The Broad Institute Genome Sequencing Center for Infectious Disease"/>
            <person name="Wu L."/>
            <person name="Ma J."/>
        </authorList>
    </citation>
    <scope>NUCLEOTIDE SEQUENCE [LARGE SCALE GENOMIC DNA]</scope>
    <source>
        <strain evidence="4">JCM 16902</strain>
    </source>
</reference>
<dbReference type="InterPro" id="IPR000182">
    <property type="entry name" value="GNAT_dom"/>
</dbReference>
<gene>
    <name evidence="3" type="ORF">GCM10022223_59930</name>
</gene>
<keyword evidence="4" id="KW-1185">Reference proteome</keyword>
<comment type="caution">
    <text evidence="3">The sequence shown here is derived from an EMBL/GenBank/DDBJ whole genome shotgun (WGS) entry which is preliminary data.</text>
</comment>
<dbReference type="EMBL" id="BAAAZO010000012">
    <property type="protein sequence ID" value="GAA3633608.1"/>
    <property type="molecule type" value="Genomic_DNA"/>
</dbReference>